<dbReference type="EMBL" id="KN768790">
    <property type="protein sequence ID" value="KIH46631.1"/>
    <property type="molecule type" value="Genomic_DNA"/>
</dbReference>
<reference evidence="15 16" key="1">
    <citation type="submission" date="2013-12" db="EMBL/GenBank/DDBJ databases">
        <title>Draft genome of the parsitic nematode Ancylostoma duodenale.</title>
        <authorList>
            <person name="Mitreva M."/>
        </authorList>
    </citation>
    <scope>NUCLEOTIDE SEQUENCE [LARGE SCALE GENOMIC DNA]</scope>
    <source>
        <strain evidence="15 16">Zhejiang</strain>
    </source>
</reference>
<evidence type="ECO:0000256" key="1">
    <source>
        <dbReference type="ARBA" id="ARBA00002657"/>
    </source>
</evidence>
<accession>A0A0C2FP41</accession>
<evidence type="ECO:0000256" key="10">
    <source>
        <dbReference type="ARBA" id="ARBA00023157"/>
    </source>
</evidence>
<dbReference type="Gene3D" id="3.40.390.10">
    <property type="entry name" value="Collagenase (Catalytic Domain)"/>
    <property type="match status" value="2"/>
</dbReference>
<dbReference type="InterPro" id="IPR024079">
    <property type="entry name" value="MetalloPept_cat_dom_sf"/>
</dbReference>
<dbReference type="GO" id="GO:0006508">
    <property type="term" value="P:proteolysis"/>
    <property type="evidence" value="ECO:0007669"/>
    <property type="project" value="UniProtKB-KW"/>
</dbReference>
<evidence type="ECO:0000256" key="13">
    <source>
        <dbReference type="PROSITE-ProRule" id="PRU01211"/>
    </source>
</evidence>
<dbReference type="GO" id="GO:0004222">
    <property type="term" value="F:metalloendopeptidase activity"/>
    <property type="evidence" value="ECO:0007669"/>
    <property type="project" value="UniProtKB-UniRule"/>
</dbReference>
<keyword evidence="12" id="KW-0732">Signal</keyword>
<dbReference type="OrthoDB" id="291007at2759"/>
<evidence type="ECO:0000256" key="3">
    <source>
        <dbReference type="ARBA" id="ARBA00022525"/>
    </source>
</evidence>
<dbReference type="SMART" id="SM00235">
    <property type="entry name" value="ZnMc"/>
    <property type="match status" value="1"/>
</dbReference>
<dbReference type="InterPro" id="IPR006026">
    <property type="entry name" value="Peptidase_Metallo"/>
</dbReference>
<dbReference type="SUPFAM" id="SSF55486">
    <property type="entry name" value="Metalloproteases ('zincins'), catalytic domain"/>
    <property type="match status" value="1"/>
</dbReference>
<keyword evidence="16" id="KW-1185">Reference proteome</keyword>
<dbReference type="Proteomes" id="UP000054047">
    <property type="component" value="Unassembled WGS sequence"/>
</dbReference>
<proteinExistence type="predicted"/>
<dbReference type="GO" id="GO:0018996">
    <property type="term" value="P:molting cycle, collagen and cuticulin-based cuticle"/>
    <property type="evidence" value="ECO:0007669"/>
    <property type="project" value="InterPro"/>
</dbReference>
<dbReference type="InterPro" id="IPR003582">
    <property type="entry name" value="ShKT_dom"/>
</dbReference>
<evidence type="ECO:0000256" key="7">
    <source>
        <dbReference type="ARBA" id="ARBA00022833"/>
    </source>
</evidence>
<evidence type="ECO:0000256" key="4">
    <source>
        <dbReference type="ARBA" id="ARBA00022670"/>
    </source>
</evidence>
<keyword evidence="8" id="KW-0482">Metalloprotease</keyword>
<keyword evidence="9" id="KW-0865">Zymogen</keyword>
<keyword evidence="6" id="KW-0378">Hydrolase</keyword>
<evidence type="ECO:0000256" key="8">
    <source>
        <dbReference type="ARBA" id="ARBA00023049"/>
    </source>
</evidence>
<comment type="function">
    <text evidence="1">Metalloprotease.</text>
</comment>
<dbReference type="GO" id="GO:0008270">
    <property type="term" value="F:zinc ion binding"/>
    <property type="evidence" value="ECO:0007669"/>
    <property type="project" value="UniProtKB-UniRule"/>
</dbReference>
<keyword evidence="7" id="KW-0862">Zinc</keyword>
<evidence type="ECO:0000313" key="15">
    <source>
        <dbReference type="EMBL" id="KIH46631.1"/>
    </source>
</evidence>
<organism evidence="15 16">
    <name type="scientific">Ancylostoma duodenale</name>
    <dbReference type="NCBI Taxonomy" id="51022"/>
    <lineage>
        <taxon>Eukaryota</taxon>
        <taxon>Metazoa</taxon>
        <taxon>Ecdysozoa</taxon>
        <taxon>Nematoda</taxon>
        <taxon>Chromadorea</taxon>
        <taxon>Rhabditida</taxon>
        <taxon>Rhabditina</taxon>
        <taxon>Rhabditomorpha</taxon>
        <taxon>Strongyloidea</taxon>
        <taxon>Ancylostomatidae</taxon>
        <taxon>Ancylostomatinae</taxon>
        <taxon>Ancylostoma</taxon>
    </lineage>
</organism>
<dbReference type="MEROPS" id="M12.310"/>
<feature type="domain" description="Peptidase M12A" evidence="14">
    <location>
        <begin position="228"/>
        <end position="297"/>
    </location>
</feature>
<evidence type="ECO:0000256" key="12">
    <source>
        <dbReference type="PIRNR" id="PIRNR036365"/>
    </source>
</evidence>
<dbReference type="AlphaFoldDB" id="A0A0C2FP41"/>
<keyword evidence="3 12" id="KW-0964">Secreted</keyword>
<gene>
    <name evidence="15" type="ORF">ANCDUO_23314</name>
</gene>
<name>A0A0C2FP41_9BILA</name>
<dbReference type="PANTHER" id="PTHR10127">
    <property type="entry name" value="DISCOIDIN, CUB, EGF, LAMININ , AND ZINC METALLOPROTEASE DOMAIN CONTAINING"/>
    <property type="match status" value="1"/>
</dbReference>
<keyword evidence="5" id="KW-0479">Metal-binding</keyword>
<keyword evidence="11" id="KW-0325">Glycoprotein</keyword>
<dbReference type="GO" id="GO:0005576">
    <property type="term" value="C:extracellular region"/>
    <property type="evidence" value="ECO:0007669"/>
    <property type="project" value="UniProtKB-SubCell"/>
</dbReference>
<protein>
    <recommendedName>
        <fullName evidence="12">Zinc metalloproteinase</fullName>
    </recommendedName>
</protein>
<evidence type="ECO:0000256" key="6">
    <source>
        <dbReference type="ARBA" id="ARBA00022801"/>
    </source>
</evidence>
<dbReference type="InterPro" id="IPR017050">
    <property type="entry name" value="Metallopeptidase_nem"/>
</dbReference>
<comment type="subcellular location">
    <subcellularLocation>
        <location evidence="2 12">Secreted</location>
    </subcellularLocation>
</comment>
<dbReference type="InterPro" id="IPR001506">
    <property type="entry name" value="Peptidase_M12A"/>
</dbReference>
<feature type="chain" id="PRO_5015024095" description="Zinc metalloproteinase" evidence="12">
    <location>
        <begin position="17"/>
        <end position="526"/>
    </location>
</feature>
<dbReference type="SMART" id="SM00254">
    <property type="entry name" value="ShKT"/>
    <property type="match status" value="1"/>
</dbReference>
<feature type="domain" description="Peptidase M12A" evidence="14">
    <location>
        <begin position="138"/>
        <end position="222"/>
    </location>
</feature>
<evidence type="ECO:0000259" key="14">
    <source>
        <dbReference type="PROSITE" id="PS51864"/>
    </source>
</evidence>
<dbReference type="PIRSF" id="PIRSF036365">
    <property type="entry name" value="Astacin_nematoda"/>
    <property type="match status" value="1"/>
</dbReference>
<comment type="caution">
    <text evidence="13">Lacks conserved residue(s) required for the propagation of feature annotation.</text>
</comment>
<feature type="signal peptide" evidence="12">
    <location>
        <begin position="1"/>
        <end position="16"/>
    </location>
</feature>
<dbReference type="PANTHER" id="PTHR10127:SF780">
    <property type="entry name" value="METALLOENDOPEPTIDASE"/>
    <property type="match status" value="1"/>
</dbReference>
<dbReference type="Pfam" id="PF01400">
    <property type="entry name" value="Astacin"/>
    <property type="match status" value="2"/>
</dbReference>
<evidence type="ECO:0000256" key="9">
    <source>
        <dbReference type="ARBA" id="ARBA00023145"/>
    </source>
</evidence>
<evidence type="ECO:0000313" key="16">
    <source>
        <dbReference type="Proteomes" id="UP000054047"/>
    </source>
</evidence>
<evidence type="ECO:0000256" key="5">
    <source>
        <dbReference type="ARBA" id="ARBA00022723"/>
    </source>
</evidence>
<sequence length="526" mass="59546">MRLLFLVLLSALCANAGFFDTRLGQKIKEALGKIKDALNSTALVAIRQKFNNLKENIKAKLALSPARKAILEELLKHIRKIKKDRVQEEGDSIEEINEKTHVAELLYQGDIVLTRTQAEEIVENIEDDSGRIKRQMFRDYRYPKKAIWENNTIHYYFNWGTTNKVKRVFRKGAGLWQKDTCIDFIEDYDSHDRILVFIGNGCWSYIGRRSGEQGLSLGIGCDTRDWLDQFALQTQYTNENYGLPYDYGNIMHYGANSASWNGQPTMVPNDPKYMETLGSPIISFYELLMINKHYGCDSKNISDVDSLAQAKHLFDTVQRIANRKNLPNPDGCGAVYEATTEYKTFRDVVGNKTAGQRAREDFDFCYNWIKVLDQLIPAKISDTVDEKAFQAPKGSKIEVKIAGLSKGLAVDGCLYWGVEIKTQADQRLTGYRFCAPEDVGVTLKSASNIVPIITYNRFYATMVDIQYRIVPGGNGGKPKRKSRETCADSKKCALLKGTETRDFCNSTVFTDSIKKSLCAKTCGYCD</sequence>
<dbReference type="PROSITE" id="PS51864">
    <property type="entry name" value="ASTACIN"/>
    <property type="match status" value="2"/>
</dbReference>
<keyword evidence="10" id="KW-1015">Disulfide bond</keyword>
<keyword evidence="4" id="KW-0645">Protease</keyword>
<evidence type="ECO:0000256" key="11">
    <source>
        <dbReference type="ARBA" id="ARBA00023180"/>
    </source>
</evidence>
<evidence type="ECO:0000256" key="2">
    <source>
        <dbReference type="ARBA" id="ARBA00004613"/>
    </source>
</evidence>